<evidence type="ECO:0000313" key="1">
    <source>
        <dbReference type="EMBL" id="MBR0662842.1"/>
    </source>
</evidence>
<name>A0ABS5ERC4_9PROT</name>
<dbReference type="EMBL" id="JAAGBB010000001">
    <property type="protein sequence ID" value="MBR0662842.1"/>
    <property type="molecule type" value="Genomic_DNA"/>
</dbReference>
<dbReference type="Gene3D" id="3.40.720.10">
    <property type="entry name" value="Alkaline Phosphatase, subunit A"/>
    <property type="match status" value="2"/>
</dbReference>
<dbReference type="InterPro" id="IPR017850">
    <property type="entry name" value="Alkaline_phosphatase_core_sf"/>
</dbReference>
<sequence>MTRTADRIVMVVFDGLRPDVVTPDRMPTLSAFLGEARRFTRASSVFPSITRVCASSIGTGAPPAVHGIVQNAFPDRAVRGDRLVDTANPDDLRDAVATHGPGFVAAPRFADALAAAGRRLAIVHTGSAGGAFLLDPRARANGSWVFSVHGRAATETPAAWDSAVARLGAPPAKSLPQAGMMEYGARVLTEVAFPEAQPDVAVLWLNEPDTSFHYLGLDGPGTRAALAASDAAFARVLDAVRSAPDGGARTAVIAASDHGHIAVTERLPLAEHLAELGFGAALDALHDDLTIYPGTACCFWQREPDPARLRRLAEAVREQPWCGPLFTLGGNGVEGTTPGAFDLALLGTAHPRAPALVVQLRSSGATDPYGLPGVSLIAGKDLPLGGGMHGGLNRAEMVNLIAFRLPDETDGETEDRPVSLIDLAPTILGLLGLPPLPSMVGRDMLGPPAARPERLLETGAGSYRQMLHLFGEGPGAVLHRAWCPA</sequence>
<gene>
    <name evidence="1" type="ORF">GXW71_00600</name>
</gene>
<proteinExistence type="predicted"/>
<accession>A0ABS5ERC4</accession>
<organism evidence="1 2">
    <name type="scientific">Plastoroseomonas hellenica</name>
    <dbReference type="NCBI Taxonomy" id="2687306"/>
    <lineage>
        <taxon>Bacteria</taxon>
        <taxon>Pseudomonadati</taxon>
        <taxon>Pseudomonadota</taxon>
        <taxon>Alphaproteobacteria</taxon>
        <taxon>Acetobacterales</taxon>
        <taxon>Acetobacteraceae</taxon>
        <taxon>Plastoroseomonas</taxon>
    </lineage>
</organism>
<dbReference type="PANTHER" id="PTHR10151">
    <property type="entry name" value="ECTONUCLEOTIDE PYROPHOSPHATASE/PHOSPHODIESTERASE"/>
    <property type="match status" value="1"/>
</dbReference>
<comment type="caution">
    <text evidence="1">The sequence shown here is derived from an EMBL/GenBank/DDBJ whole genome shotgun (WGS) entry which is preliminary data.</text>
</comment>
<evidence type="ECO:0000313" key="2">
    <source>
        <dbReference type="Proteomes" id="UP001196870"/>
    </source>
</evidence>
<dbReference type="Proteomes" id="UP001196870">
    <property type="component" value="Unassembled WGS sequence"/>
</dbReference>
<reference evidence="2" key="1">
    <citation type="journal article" date="2021" name="Syst. Appl. Microbiol.">
        <title>Roseomonas hellenica sp. nov., isolated from roots of wild-growing Alkanna tinctoria.</title>
        <authorList>
            <person name="Rat A."/>
            <person name="Naranjo H.D."/>
            <person name="Lebbe L."/>
            <person name="Cnockaert M."/>
            <person name="Krigas N."/>
            <person name="Grigoriadou K."/>
            <person name="Maloupa E."/>
            <person name="Willems A."/>
        </authorList>
    </citation>
    <scope>NUCLEOTIDE SEQUENCE [LARGE SCALE GENOMIC DNA]</scope>
    <source>
        <strain evidence="2">LMG 31523</strain>
    </source>
</reference>
<dbReference type="Pfam" id="PF01663">
    <property type="entry name" value="Phosphodiest"/>
    <property type="match status" value="1"/>
</dbReference>
<dbReference type="InterPro" id="IPR002591">
    <property type="entry name" value="Phosphodiest/P_Trfase"/>
</dbReference>
<dbReference type="PANTHER" id="PTHR10151:SF120">
    <property type="entry name" value="BIS(5'-ADENOSYL)-TRIPHOSPHATASE"/>
    <property type="match status" value="1"/>
</dbReference>
<dbReference type="RefSeq" id="WP_211850330.1">
    <property type="nucleotide sequence ID" value="NZ_JAAGBB010000001.1"/>
</dbReference>
<protein>
    <submittedName>
        <fullName evidence="1">Nucleotide pyrophosphatase</fullName>
    </submittedName>
</protein>
<dbReference type="SUPFAM" id="SSF53649">
    <property type="entry name" value="Alkaline phosphatase-like"/>
    <property type="match status" value="1"/>
</dbReference>
<keyword evidence="2" id="KW-1185">Reference proteome</keyword>